<evidence type="ECO:0000256" key="1">
    <source>
        <dbReference type="ARBA" id="ARBA00006252"/>
    </source>
</evidence>
<dbReference type="EMBL" id="LYBM01000050">
    <property type="protein sequence ID" value="ODA30642.1"/>
    <property type="molecule type" value="Genomic_DNA"/>
</dbReference>
<reference evidence="4 5" key="1">
    <citation type="submission" date="2016-05" db="EMBL/GenBank/DDBJ databases">
        <title>Genomic Taxonomy of the Vibrionaceae.</title>
        <authorList>
            <person name="Gomez-Gil B."/>
            <person name="Enciso-Ibarra J."/>
        </authorList>
    </citation>
    <scope>NUCLEOTIDE SEQUENCE [LARGE SCALE GENOMIC DNA]</scope>
    <source>
        <strain evidence="4 5">CAIM 1920</strain>
    </source>
</reference>
<evidence type="ECO:0000313" key="5">
    <source>
        <dbReference type="Proteomes" id="UP000094936"/>
    </source>
</evidence>
<dbReference type="InterPro" id="IPR051545">
    <property type="entry name" value="NAD(P)H_dehydrogenase_qn"/>
</dbReference>
<dbReference type="PANTHER" id="PTHR10204">
    <property type="entry name" value="NAD P H OXIDOREDUCTASE-RELATED"/>
    <property type="match status" value="1"/>
</dbReference>
<dbReference type="OrthoDB" id="9798454at2"/>
<name>A0A1C3EBM5_9GAMM</name>
<comment type="similarity">
    <text evidence="1">Belongs to the NAD(P)H dehydrogenase (quinone) family.</text>
</comment>
<dbReference type="GO" id="GO:0003955">
    <property type="term" value="F:NAD(P)H dehydrogenase (quinone) activity"/>
    <property type="evidence" value="ECO:0007669"/>
    <property type="project" value="TreeGrafter"/>
</dbReference>
<organism evidence="4 5">
    <name type="scientific">Veronia pacifica</name>
    <dbReference type="NCBI Taxonomy" id="1080227"/>
    <lineage>
        <taxon>Bacteria</taxon>
        <taxon>Pseudomonadati</taxon>
        <taxon>Pseudomonadota</taxon>
        <taxon>Gammaproteobacteria</taxon>
        <taxon>Vibrionales</taxon>
        <taxon>Vibrionaceae</taxon>
        <taxon>Veronia</taxon>
    </lineage>
</organism>
<proteinExistence type="inferred from homology"/>
<sequence>MKKVLVINGNPKSDSLCKSMADQYATVAAKHHKVEQIHVGDLDFQMNLSAGYDKNTEMEPDLANFQKMIMWAEHVVIVSPVWWGTVPAKLKGLIDRTFLPNFAFKYTKGKAIPEKLLKGRTSELIITLDTPPFWYKFVKGNAVYKQLKKCTLDFTGIKNRTSTYFGPVINSKPESREVWLGKVSKLASNLK</sequence>
<dbReference type="STRING" id="1080227.A8L45_19765"/>
<gene>
    <name evidence="4" type="ORF">A8L45_19765</name>
</gene>
<keyword evidence="5" id="KW-1185">Reference proteome</keyword>
<dbReference type="GO" id="GO:0005829">
    <property type="term" value="C:cytosol"/>
    <property type="evidence" value="ECO:0007669"/>
    <property type="project" value="TreeGrafter"/>
</dbReference>
<dbReference type="InterPro" id="IPR003680">
    <property type="entry name" value="Flavodoxin_fold"/>
</dbReference>
<accession>A0A1C3EBM5</accession>
<keyword evidence="2" id="KW-0560">Oxidoreductase</keyword>
<dbReference type="Pfam" id="PF02525">
    <property type="entry name" value="Flavodoxin_2"/>
    <property type="match status" value="1"/>
</dbReference>
<dbReference type="PANTHER" id="PTHR10204:SF34">
    <property type="entry name" value="NAD(P)H DEHYDROGENASE [QUINONE] 1 ISOFORM 1"/>
    <property type="match status" value="1"/>
</dbReference>
<dbReference type="InterPro" id="IPR029039">
    <property type="entry name" value="Flavoprotein-like_sf"/>
</dbReference>
<feature type="domain" description="Flavodoxin-like fold" evidence="3">
    <location>
        <begin position="2"/>
        <end position="171"/>
    </location>
</feature>
<protein>
    <submittedName>
        <fullName evidence="4">NAD(P)H dehydrogenase</fullName>
    </submittedName>
</protein>
<dbReference type="AlphaFoldDB" id="A0A1C3EBM5"/>
<evidence type="ECO:0000259" key="3">
    <source>
        <dbReference type="Pfam" id="PF02525"/>
    </source>
</evidence>
<evidence type="ECO:0000256" key="2">
    <source>
        <dbReference type="ARBA" id="ARBA00023002"/>
    </source>
</evidence>
<comment type="caution">
    <text evidence="4">The sequence shown here is derived from an EMBL/GenBank/DDBJ whole genome shotgun (WGS) entry which is preliminary data.</text>
</comment>
<dbReference type="SUPFAM" id="SSF52218">
    <property type="entry name" value="Flavoproteins"/>
    <property type="match status" value="1"/>
</dbReference>
<evidence type="ECO:0000313" key="4">
    <source>
        <dbReference type="EMBL" id="ODA30642.1"/>
    </source>
</evidence>
<dbReference type="Proteomes" id="UP000094936">
    <property type="component" value="Unassembled WGS sequence"/>
</dbReference>
<dbReference type="RefSeq" id="WP_068905080.1">
    <property type="nucleotide sequence ID" value="NZ_JBHUIF010000017.1"/>
</dbReference>
<dbReference type="Gene3D" id="3.40.50.360">
    <property type="match status" value="1"/>
</dbReference>